<comment type="catalytic activity">
    <reaction evidence="1">
        <text>Hydrolysis of terminal non-reducing alpha-L-rhamnose residues in alpha-L-rhamnosides.</text>
        <dbReference type="EC" id="3.2.1.40"/>
    </reaction>
</comment>
<evidence type="ECO:0000256" key="1">
    <source>
        <dbReference type="ARBA" id="ARBA00001445"/>
    </source>
</evidence>
<dbReference type="Pfam" id="PF22633">
    <property type="entry name" value="F5_F8_type_C_2"/>
    <property type="match status" value="1"/>
</dbReference>
<evidence type="ECO:0000256" key="3">
    <source>
        <dbReference type="ARBA" id="ARBA00022801"/>
    </source>
</evidence>
<sequence>MSRRVVAIAAGLALAATGTGLPAAATAAGPAGKAATASPLRIGDLEVENQPEPLGVDAARPRLSWILTSDARDQAQSAYEVEIATSAAKLGAGKPDVWDSGRVSSATSFGIAHDGPALASATAYHWRVRVWDGAGRATAWSTAARFETGLLEGEDWDGAQWISPASKAAGGSYLRSGVDVAGTITSARLYVAGRGSFERGPDGQGICCEQNFGLARGIYEATLNGKRVGDDRLQAEPTDTRVRALYRTYDVTDLVAGGSNALGLQVGEDSDVLALLRVTTADGRTTTLRTGEGWTSHAGPVVRANRYNGETYDARREVAGWDEPAYDASAWSAATVVAGDIGTLTSAQYEPMRVTRSHEAVAITNPAAGVYVFDFGTNMSGWTRLRAALPDGAKVTIKHGERLSGGRVDNGVIGAAQTSTYTAGGAGDVDWQPRFVYAGFRWVEVAGLTEAPTKQTLVAQEIHNDVARTGSFESSDALLNKLHVANVQTQLNGLHGIPEDTPTREKRGWMADAHIAAEALVNNHDMQAFYEKFVTDMSDAQRPDGQVPDIVPVEPTSGWQNRSDPAWAAATVLIPGYLQRTYGDDRVVASHYDSMARWIAYVETTTSGGLVTRPSQQWGQDWVAVESTDGTLFRSAFFFWVLREMTTMATQTGHDDDAVRFRARAAEVRDAINARYFDDVDATYGPSQFSNAFPLLLGVVPEGREKDVLATLVGQVEAKDGHFTGGLPGIKYIPEALAAYGRSDLVLDVVRNEEYPGWGYMLANGPGTIWEDWRGVSSLNHPMFSSIDAWLYDRVAGLGQTAESTGYETLRVDPELHADLDEAAATIRTPRGDASTRWFHRHGALVQKVTVPVGATAEVRVPKAAVEDVLEGSGRELGYAADRPGVREVEARGKDALVTLGSGSYELVVDRTAGALGRADDALTKVGAEIDRLQRSGELSSAGRLRLRAATTAADASVRVASALRLKGRAAPADEATAVALRLTNLLVAAVAWENRRGSLNDAGYAALRPLVDRVARLLAPEVSRANGVTVTASAAGRLLPGETTTVDVRVENTGRSALSTDGLSFDPPQGWTVKTVDTLPAQIAPKATATARVEVSVAKTQELGPVVVPGTVSYDVKGIEVDHPFTVEAVVEAPVEIGALSVAPRVVTARESATLSLPLRNLSPSRPASIELRAVTVPDGWTLADERVFTVPADGTATATLALTASDGASATGRVVLDAYADGAFVGRVRGEAYLRGPGCSADSSGEACLPAGMDLLYNFEGGLDGWTAGEGTASAESVRSFANGPGGPRLGTGALEATPVAGRAANAWRSVAATPSSPIAVGDATSLLAYVNAYGGGGSVSEVRVRLTGEGAQPYEKTVRITPDRWNKVEVDLRAWAATSVTGVEIAFRGSNAGAWGGRFQVDQVALDRAPQVPDQAANLAAGRPVTARRTLSCCGWSAANLTDGVRESTPASKGYTSDPWSTVPESEEWVTVDLGAARDLGSVWVYPRTEVPGDGRGTSGANFPLDFDLEVSDDGTTWRTVRSLVGQATDGSRPLGYEVEGNGRFVRLRTHTLGRPSPDESGAGYHRLQLAELEVYGP</sequence>
<dbReference type="Pfam" id="PF10633">
    <property type="entry name" value="NPCBM_assoc"/>
    <property type="match status" value="1"/>
</dbReference>
<dbReference type="Gene3D" id="2.60.40.10">
    <property type="entry name" value="Immunoglobulins"/>
    <property type="match status" value="2"/>
</dbReference>
<name>A0A5Q6RPW3_9ACTN</name>
<proteinExistence type="predicted"/>
<feature type="signal peptide" evidence="4">
    <location>
        <begin position="1"/>
        <end position="27"/>
    </location>
</feature>
<dbReference type="InterPro" id="IPR013783">
    <property type="entry name" value="Ig-like_fold"/>
</dbReference>
<dbReference type="EC" id="3.2.1.40" evidence="2"/>
<dbReference type="Proteomes" id="UP000307768">
    <property type="component" value="Unassembled WGS sequence"/>
</dbReference>
<dbReference type="SUPFAM" id="SSF48208">
    <property type="entry name" value="Six-hairpin glycosidases"/>
    <property type="match status" value="1"/>
</dbReference>
<keyword evidence="4" id="KW-0732">Signal</keyword>
<dbReference type="InterPro" id="IPR012341">
    <property type="entry name" value="6hp_glycosidase-like_sf"/>
</dbReference>
<comment type="caution">
    <text evidence="6">The sequence shown here is derived from an EMBL/GenBank/DDBJ whole genome shotgun (WGS) entry which is preliminary data.</text>
</comment>
<dbReference type="InterPro" id="IPR035398">
    <property type="entry name" value="Bac_rhamnosid_C"/>
</dbReference>
<dbReference type="OrthoDB" id="9761045at2"/>
<dbReference type="InterPro" id="IPR008928">
    <property type="entry name" value="6-hairpin_glycosidase_sf"/>
</dbReference>
<dbReference type="Gene3D" id="1.50.10.10">
    <property type="match status" value="1"/>
</dbReference>
<evidence type="ECO:0000256" key="2">
    <source>
        <dbReference type="ARBA" id="ARBA00012652"/>
    </source>
</evidence>
<dbReference type="PANTHER" id="PTHR33307">
    <property type="entry name" value="ALPHA-RHAMNOSIDASE (EUROFUNG)"/>
    <property type="match status" value="1"/>
</dbReference>
<dbReference type="InterPro" id="IPR008902">
    <property type="entry name" value="Rhamnosid_concanavalin"/>
</dbReference>
<protein>
    <recommendedName>
        <fullName evidence="2">alpha-L-rhamnosidase</fullName>
        <ecNumber evidence="2">3.2.1.40</ecNumber>
    </recommendedName>
</protein>
<dbReference type="InterPro" id="IPR035396">
    <property type="entry name" value="Bac_rhamnosid6H"/>
</dbReference>
<dbReference type="InterPro" id="IPR013737">
    <property type="entry name" value="Bac_rhamnosid_N"/>
</dbReference>
<dbReference type="Pfam" id="PF08531">
    <property type="entry name" value="Bac_rhamnosid_N"/>
    <property type="match status" value="1"/>
</dbReference>
<dbReference type="EMBL" id="VDFQ02000006">
    <property type="protein sequence ID" value="KAA1420082.1"/>
    <property type="molecule type" value="Genomic_DNA"/>
</dbReference>
<feature type="domain" description="F5/8 type C" evidence="5">
    <location>
        <begin position="1415"/>
        <end position="1581"/>
    </location>
</feature>
<dbReference type="PROSITE" id="PS50022">
    <property type="entry name" value="FA58C_3"/>
    <property type="match status" value="1"/>
</dbReference>
<keyword evidence="3" id="KW-0378">Hydrolase</keyword>
<dbReference type="Pfam" id="PF25788">
    <property type="entry name" value="Ig_Rha78A_N"/>
    <property type="match status" value="1"/>
</dbReference>
<dbReference type="Pfam" id="PF17389">
    <property type="entry name" value="Bac_rhamnosid6H"/>
    <property type="match status" value="1"/>
</dbReference>
<dbReference type="SUPFAM" id="SSF49785">
    <property type="entry name" value="Galactose-binding domain-like"/>
    <property type="match status" value="1"/>
</dbReference>
<dbReference type="PANTHER" id="PTHR33307:SF6">
    <property type="entry name" value="ALPHA-RHAMNOSIDASE (EUROFUNG)-RELATED"/>
    <property type="match status" value="1"/>
</dbReference>
<dbReference type="Pfam" id="PF05592">
    <property type="entry name" value="Bac_rhamnosid"/>
    <property type="match status" value="1"/>
</dbReference>
<dbReference type="GO" id="GO:0005975">
    <property type="term" value="P:carbohydrate metabolic process"/>
    <property type="evidence" value="ECO:0007669"/>
    <property type="project" value="InterPro"/>
</dbReference>
<dbReference type="Pfam" id="PF17390">
    <property type="entry name" value="Bac_rhamnosid_C"/>
    <property type="match status" value="1"/>
</dbReference>
<dbReference type="InterPro" id="IPR000421">
    <property type="entry name" value="FA58C"/>
</dbReference>
<organism evidence="6 7">
    <name type="scientific">Mumia zhuanghuii</name>
    <dbReference type="NCBI Taxonomy" id="2585211"/>
    <lineage>
        <taxon>Bacteria</taxon>
        <taxon>Bacillati</taxon>
        <taxon>Actinomycetota</taxon>
        <taxon>Actinomycetes</taxon>
        <taxon>Propionibacteriales</taxon>
        <taxon>Nocardioidaceae</taxon>
        <taxon>Mumia</taxon>
    </lineage>
</organism>
<dbReference type="InterPro" id="IPR008979">
    <property type="entry name" value="Galactose-bd-like_sf"/>
</dbReference>
<dbReference type="InterPro" id="IPR018905">
    <property type="entry name" value="A-galactase_NEW3"/>
</dbReference>
<evidence type="ECO:0000259" key="5">
    <source>
        <dbReference type="PROSITE" id="PS50022"/>
    </source>
</evidence>
<evidence type="ECO:0000256" key="4">
    <source>
        <dbReference type="SAM" id="SignalP"/>
    </source>
</evidence>
<accession>A0A5Q6RPW3</accession>
<evidence type="ECO:0000313" key="7">
    <source>
        <dbReference type="Proteomes" id="UP000307768"/>
    </source>
</evidence>
<dbReference type="RefSeq" id="WP_149771306.1">
    <property type="nucleotide sequence ID" value="NZ_VDFQ02000006.1"/>
</dbReference>
<dbReference type="Gene3D" id="2.60.420.10">
    <property type="entry name" value="Maltose phosphorylase, domain 3"/>
    <property type="match status" value="1"/>
</dbReference>
<dbReference type="Gene3D" id="2.60.120.260">
    <property type="entry name" value="Galactose-binding domain-like"/>
    <property type="match status" value="4"/>
</dbReference>
<dbReference type="InterPro" id="IPR016007">
    <property type="entry name" value="Alpha_rhamnosid"/>
</dbReference>
<dbReference type="GO" id="GO:0030596">
    <property type="term" value="F:alpha-L-rhamnosidase activity"/>
    <property type="evidence" value="ECO:0007669"/>
    <property type="project" value="UniProtKB-EC"/>
</dbReference>
<reference evidence="6 7" key="1">
    <citation type="submission" date="2019-09" db="EMBL/GenBank/DDBJ databases">
        <title>Mumia zhuanghuii sp. nov. isolated from the intestinal contents of plateau pika (Ochotona curzoniae) in the Qinghai-Tibet plateau of China.</title>
        <authorList>
            <person name="Tian Z."/>
        </authorList>
    </citation>
    <scope>NUCLEOTIDE SEQUENCE [LARGE SCALE GENOMIC DNA]</scope>
    <source>
        <strain evidence="7">350</strain>
    </source>
</reference>
<feature type="chain" id="PRO_5024394688" description="alpha-L-rhamnosidase" evidence="4">
    <location>
        <begin position="28"/>
        <end position="1581"/>
    </location>
</feature>
<evidence type="ECO:0000313" key="6">
    <source>
        <dbReference type="EMBL" id="KAA1420082.1"/>
    </source>
</evidence>
<gene>
    <name evidence="6" type="ORF">FE697_019585</name>
</gene>